<organism evidence="2 3">
    <name type="scientific">Bradyrhizobium uaiense</name>
    <dbReference type="NCBI Taxonomy" id="2594946"/>
    <lineage>
        <taxon>Bacteria</taxon>
        <taxon>Pseudomonadati</taxon>
        <taxon>Pseudomonadota</taxon>
        <taxon>Alphaproteobacteria</taxon>
        <taxon>Hyphomicrobiales</taxon>
        <taxon>Nitrobacteraceae</taxon>
        <taxon>Bradyrhizobium</taxon>
    </lineage>
</organism>
<feature type="transmembrane region" description="Helical" evidence="1">
    <location>
        <begin position="200"/>
        <end position="221"/>
    </location>
</feature>
<name>A0A6P1BF09_9BRAD</name>
<keyword evidence="1" id="KW-0812">Transmembrane</keyword>
<dbReference type="AlphaFoldDB" id="A0A6P1BF09"/>
<dbReference type="InterPro" id="IPR046291">
    <property type="entry name" value="DUF6328"/>
</dbReference>
<feature type="transmembrane region" description="Helical" evidence="1">
    <location>
        <begin position="271"/>
        <end position="289"/>
    </location>
</feature>
<feature type="transmembrane region" description="Helical" evidence="1">
    <location>
        <begin position="47"/>
        <end position="70"/>
    </location>
</feature>
<evidence type="ECO:0000256" key="1">
    <source>
        <dbReference type="SAM" id="Phobius"/>
    </source>
</evidence>
<feature type="transmembrane region" description="Helical" evidence="1">
    <location>
        <begin position="90"/>
        <end position="114"/>
    </location>
</feature>
<keyword evidence="1" id="KW-0472">Membrane</keyword>
<dbReference type="RefSeq" id="WP_163154026.1">
    <property type="nucleotide sequence ID" value="NZ_VKHP01000048.1"/>
</dbReference>
<feature type="transmembrane region" description="Helical" evidence="1">
    <location>
        <begin position="241"/>
        <end position="264"/>
    </location>
</feature>
<evidence type="ECO:0000313" key="2">
    <source>
        <dbReference type="EMBL" id="NEU97005.1"/>
    </source>
</evidence>
<keyword evidence="1" id="KW-1133">Transmembrane helix</keyword>
<reference evidence="2 3" key="1">
    <citation type="journal article" date="2020" name="Arch. Microbiol.">
        <title>Bradyrhizobium uaiense sp. nov., a new highly efficient cowpea symbiont.</title>
        <authorList>
            <person name="Cabral Michel D."/>
            <person name="Azarias Guimaraes A."/>
            <person name="Martins da Costa E."/>
            <person name="Soares de Carvalho T."/>
            <person name="Balsanelli E."/>
            <person name="Willems A."/>
            <person name="Maltempi de Souza E."/>
            <person name="de Souza Moreira F.M."/>
        </authorList>
    </citation>
    <scope>NUCLEOTIDE SEQUENCE [LARGE SCALE GENOMIC DNA]</scope>
    <source>
        <strain evidence="2 3">UFLA 03-164</strain>
    </source>
</reference>
<dbReference type="Pfam" id="PF19853">
    <property type="entry name" value="DUF6328"/>
    <property type="match status" value="2"/>
</dbReference>
<dbReference type="Proteomes" id="UP000468531">
    <property type="component" value="Unassembled WGS sequence"/>
</dbReference>
<accession>A0A6P1BF09</accession>
<proteinExistence type="predicted"/>
<keyword evidence="3" id="KW-1185">Reference proteome</keyword>
<gene>
    <name evidence="2" type="ORF">FNJ47_14450</name>
</gene>
<protein>
    <submittedName>
        <fullName evidence="2">Uncharacterized protein</fullName>
    </submittedName>
</protein>
<sequence>MSKELDAKLKTALDESRLLILGAQVLFGFAFQGVFQELFRDVSPAGHSLQCAALVLLCGSVGLLIAPSMYHRIACNGQSRHRALHVATSLTGWSLLPLTLGLGASAFVVFDFLAGPEFGVAAGAGLAAIGLGLLFGLGMVLRRKAKPLPPESVTPLKSKIEQLLTEARVIIPGGQALLGFQFVAALTRSFQALPGWMQSVHATGLLAVALSVLLLMTPASLHRLAYHGEDDPQFFHIGSALVIAAVLPLALGIAADISVVLYIVSEDARSAIAIGTAAFVSLLTAWYGFPLWHRGAGHGAA</sequence>
<dbReference type="EMBL" id="VKHP01000048">
    <property type="protein sequence ID" value="NEU97005.1"/>
    <property type="molecule type" value="Genomic_DNA"/>
</dbReference>
<evidence type="ECO:0000313" key="3">
    <source>
        <dbReference type="Proteomes" id="UP000468531"/>
    </source>
</evidence>
<comment type="caution">
    <text evidence="2">The sequence shown here is derived from an EMBL/GenBank/DDBJ whole genome shotgun (WGS) entry which is preliminary data.</text>
</comment>
<feature type="transmembrane region" description="Helical" evidence="1">
    <location>
        <begin position="120"/>
        <end position="141"/>
    </location>
</feature>
<feature type="transmembrane region" description="Helical" evidence="1">
    <location>
        <begin position="18"/>
        <end position="35"/>
    </location>
</feature>